<evidence type="ECO:0000313" key="2">
    <source>
        <dbReference type="Proteomes" id="UP001139461"/>
    </source>
</evidence>
<dbReference type="Proteomes" id="UP001139461">
    <property type="component" value="Unassembled WGS sequence"/>
</dbReference>
<dbReference type="RefSeq" id="WP_237603189.1">
    <property type="nucleotide sequence ID" value="NZ_JAIRBA010000019.1"/>
</dbReference>
<accession>A0A9X1QWX4</accession>
<gene>
    <name evidence="1" type="ORF">K8089_10230</name>
</gene>
<reference evidence="1" key="1">
    <citation type="submission" date="2021-09" db="EMBL/GenBank/DDBJ databases">
        <title>Genome of Aequorivita sp. strain F47161.</title>
        <authorList>
            <person name="Wang Y."/>
        </authorList>
    </citation>
    <scope>NUCLEOTIDE SEQUENCE</scope>
    <source>
        <strain evidence="1">F47161</strain>
    </source>
</reference>
<organism evidence="1 2">
    <name type="scientific">Aequorivita vitellina</name>
    <dbReference type="NCBI Taxonomy" id="2874475"/>
    <lineage>
        <taxon>Bacteria</taxon>
        <taxon>Pseudomonadati</taxon>
        <taxon>Bacteroidota</taxon>
        <taxon>Flavobacteriia</taxon>
        <taxon>Flavobacteriales</taxon>
        <taxon>Flavobacteriaceae</taxon>
        <taxon>Aequorivita</taxon>
    </lineage>
</organism>
<dbReference type="AlphaFoldDB" id="A0A9X1QWX4"/>
<sequence>MLKSIILLVLIGFGTNVIAQVTEPIDDLRLGFGINITTEYQVKHGLKFRVAATGGVANYVPLVKNNFGVLPSVHIGVLFYNKGILGSNLNKDYYRSTFLDFFANATVTPGFNNNTTPSELDFRFVPLYHFSDFVANPLQNTFDYSVSIGSNFLINPDKNRASQTIGFFNINIARRTQISYYNDGGPVLDYFGDREDRFYTGGIVLSAHFNETAYIGLVELSFHKFTGWQQYAVDTADKLQLDHIPYKNGDAFGFNQQQWKLNFTSFRQGYGAYVTIYDLNAIDLQDFLHFNSDFPYHPDYFWGWRIAGGISSQFKTD</sequence>
<comment type="caution">
    <text evidence="1">The sequence shown here is derived from an EMBL/GenBank/DDBJ whole genome shotgun (WGS) entry which is preliminary data.</text>
</comment>
<keyword evidence="2" id="KW-1185">Reference proteome</keyword>
<evidence type="ECO:0000313" key="1">
    <source>
        <dbReference type="EMBL" id="MCG2419401.1"/>
    </source>
</evidence>
<dbReference type="EMBL" id="JAIRBA010000019">
    <property type="protein sequence ID" value="MCG2419401.1"/>
    <property type="molecule type" value="Genomic_DNA"/>
</dbReference>
<name>A0A9X1QWX4_9FLAO</name>
<protein>
    <submittedName>
        <fullName evidence="1">Uncharacterized protein</fullName>
    </submittedName>
</protein>
<proteinExistence type="predicted"/>